<feature type="transmembrane region" description="Helical" evidence="5">
    <location>
        <begin position="268"/>
        <end position="290"/>
    </location>
</feature>
<evidence type="ECO:0000256" key="4">
    <source>
        <dbReference type="ARBA" id="ARBA00023136"/>
    </source>
</evidence>
<dbReference type="PROSITE" id="PS50801">
    <property type="entry name" value="STAS"/>
    <property type="match status" value="1"/>
</dbReference>
<keyword evidence="3 5" id="KW-1133">Transmembrane helix</keyword>
<keyword evidence="2 5" id="KW-0812">Transmembrane</keyword>
<dbReference type="GO" id="GO:0016020">
    <property type="term" value="C:membrane"/>
    <property type="evidence" value="ECO:0007669"/>
    <property type="project" value="UniProtKB-SubCell"/>
</dbReference>
<dbReference type="Gene3D" id="3.30.750.24">
    <property type="entry name" value="STAS domain"/>
    <property type="match status" value="1"/>
</dbReference>
<feature type="transmembrane region" description="Helical" evidence="5">
    <location>
        <begin position="213"/>
        <end position="233"/>
    </location>
</feature>
<feature type="transmembrane region" description="Helical" evidence="5">
    <location>
        <begin position="23"/>
        <end position="43"/>
    </location>
</feature>
<feature type="transmembrane region" description="Helical" evidence="5">
    <location>
        <begin position="367"/>
        <end position="389"/>
    </location>
</feature>
<dbReference type="InterPro" id="IPR001902">
    <property type="entry name" value="SLC26A/SulP_fam"/>
</dbReference>
<dbReference type="RefSeq" id="WP_123804922.1">
    <property type="nucleotide sequence ID" value="NZ_RPFL01000051.1"/>
</dbReference>
<feature type="transmembrane region" description="Helical" evidence="5">
    <location>
        <begin position="98"/>
        <end position="119"/>
    </location>
</feature>
<dbReference type="SUPFAM" id="SSF52091">
    <property type="entry name" value="SpoIIaa-like"/>
    <property type="match status" value="1"/>
</dbReference>
<evidence type="ECO:0000313" key="8">
    <source>
        <dbReference type="Proteomes" id="UP000272412"/>
    </source>
</evidence>
<dbReference type="InterPro" id="IPR011547">
    <property type="entry name" value="SLC26A/SulP_dom"/>
</dbReference>
<feature type="transmembrane region" description="Helical" evidence="5">
    <location>
        <begin position="173"/>
        <end position="193"/>
    </location>
</feature>
<comment type="subcellular location">
    <subcellularLocation>
        <location evidence="1">Membrane</location>
        <topology evidence="1">Multi-pass membrane protein</topology>
    </subcellularLocation>
</comment>
<evidence type="ECO:0000259" key="6">
    <source>
        <dbReference type="PROSITE" id="PS50801"/>
    </source>
</evidence>
<sequence length="578" mass="63255">MIRPFPLPLWLRRYNRGCLNQDITAGLIVGIIVIPQSLGYAALASLPPVYGLYSSIVPVLVYAWIGASNVNAVGPVAVTAIMTAHALQNHPHLPPEQYALLAGFLALLMGALLWLASLFRLGWITRFISQGVTAGFVTGASILIFISQIKFLIGVNLSGSTIIDYALTFINRIHTLHFPTLLVGALAFGLFFVNRYYLNRWLSHWLTPKTAQFIVRLLPLIIMMAAVAFSLVFDFQQRGIAVIEYVPAKLPHFTLPFSGGLNDVLNQAIQLLPTAALIALITFVSSNSVAATCARKRQEAFDTNQEFKGLGWANIIGAFFQSFPVVGGFSRTAVNVDAGAQTPLAGIISVGVMAAFLLLLTDYLEPLPYAVLAANIMVAILSMMDWNTLKRAARSDKTDVAAFLTACFGVLLFGLNIGLVLGILVSFAGLIWKSSHPHLTVVGQAADGHFRSIKRYATTQYSSLLIVRIDESMFYGNAQPIRHYLERSLATHPDCKHLILMLSAVNDIDLTAQEMLLSLNYDLQKQHISLHFADIKGPLVDKLQHSVMMKSLSGNVFISTAEAVDTLLKEESVWSPMI</sequence>
<evidence type="ECO:0000256" key="1">
    <source>
        <dbReference type="ARBA" id="ARBA00004141"/>
    </source>
</evidence>
<dbReference type="GO" id="GO:0055085">
    <property type="term" value="P:transmembrane transport"/>
    <property type="evidence" value="ECO:0007669"/>
    <property type="project" value="InterPro"/>
</dbReference>
<feature type="transmembrane region" description="Helical" evidence="5">
    <location>
        <begin position="401"/>
        <end position="432"/>
    </location>
</feature>
<organism evidence="7 8">
    <name type="scientific">Neisseria weixii</name>
    <dbReference type="NCBI Taxonomy" id="1853276"/>
    <lineage>
        <taxon>Bacteria</taxon>
        <taxon>Pseudomonadati</taxon>
        <taxon>Pseudomonadota</taxon>
        <taxon>Betaproteobacteria</taxon>
        <taxon>Neisseriales</taxon>
        <taxon>Neisseriaceae</taxon>
        <taxon>Neisseria</taxon>
    </lineage>
</organism>
<accession>A0A3N4MJY6</accession>
<dbReference type="OrthoDB" id="9769739at2"/>
<evidence type="ECO:0000313" key="7">
    <source>
        <dbReference type="EMBL" id="RPD83528.1"/>
    </source>
</evidence>
<feature type="transmembrane region" description="Helical" evidence="5">
    <location>
        <begin position="311"/>
        <end position="330"/>
    </location>
</feature>
<dbReference type="Pfam" id="PF01740">
    <property type="entry name" value="STAS"/>
    <property type="match status" value="1"/>
</dbReference>
<dbReference type="PANTHER" id="PTHR11814">
    <property type="entry name" value="SULFATE TRANSPORTER"/>
    <property type="match status" value="1"/>
</dbReference>
<reference evidence="7 8" key="1">
    <citation type="submission" date="2018-11" db="EMBL/GenBank/DDBJ databases">
        <title>Neisseria weixii sp. nov. isolated from the rectal contents of plateau pika (Ochotona cruzoniae).</title>
        <authorList>
            <person name="Zhang G."/>
        </authorList>
    </citation>
    <scope>NUCLEOTIDE SEQUENCE [LARGE SCALE GENOMIC DNA]</scope>
    <source>
        <strain evidence="7 8">10009</strain>
    </source>
</reference>
<feature type="transmembrane region" description="Helical" evidence="5">
    <location>
        <begin position="131"/>
        <end position="153"/>
    </location>
</feature>
<comment type="caution">
    <text evidence="7">The sequence shown here is derived from an EMBL/GenBank/DDBJ whole genome shotgun (WGS) entry which is preliminary data.</text>
</comment>
<feature type="domain" description="STAS" evidence="6">
    <location>
        <begin position="454"/>
        <end position="567"/>
    </location>
</feature>
<dbReference type="CDD" id="cd07042">
    <property type="entry name" value="STAS_SulP_like_sulfate_transporter"/>
    <property type="match status" value="1"/>
</dbReference>
<dbReference type="AlphaFoldDB" id="A0A3N4MJY6"/>
<dbReference type="InterPro" id="IPR002645">
    <property type="entry name" value="STAS_dom"/>
</dbReference>
<protein>
    <submittedName>
        <fullName evidence="7">SulP family inorganic anion transporter</fullName>
    </submittedName>
</protein>
<proteinExistence type="predicted"/>
<name>A0A3N4MJY6_9NEIS</name>
<dbReference type="EMBL" id="RPFL01000051">
    <property type="protein sequence ID" value="RPD83528.1"/>
    <property type="molecule type" value="Genomic_DNA"/>
</dbReference>
<keyword evidence="4 5" id="KW-0472">Membrane</keyword>
<dbReference type="InterPro" id="IPR036513">
    <property type="entry name" value="STAS_dom_sf"/>
</dbReference>
<feature type="transmembrane region" description="Helical" evidence="5">
    <location>
        <begin position="342"/>
        <end position="360"/>
    </location>
</feature>
<evidence type="ECO:0000256" key="5">
    <source>
        <dbReference type="SAM" id="Phobius"/>
    </source>
</evidence>
<dbReference type="Pfam" id="PF00916">
    <property type="entry name" value="Sulfate_transp"/>
    <property type="match status" value="1"/>
</dbReference>
<gene>
    <name evidence="7" type="ORF">EGK74_12280</name>
</gene>
<evidence type="ECO:0000256" key="2">
    <source>
        <dbReference type="ARBA" id="ARBA00022692"/>
    </source>
</evidence>
<keyword evidence="8" id="KW-1185">Reference proteome</keyword>
<evidence type="ECO:0000256" key="3">
    <source>
        <dbReference type="ARBA" id="ARBA00022989"/>
    </source>
</evidence>
<dbReference type="Proteomes" id="UP000272412">
    <property type="component" value="Unassembled WGS sequence"/>
</dbReference>